<feature type="domain" description="Strictosidine synthase conserved region" evidence="6">
    <location>
        <begin position="193"/>
        <end position="279"/>
    </location>
</feature>
<dbReference type="FunFam" id="2.120.10.30:FF:000032">
    <property type="entry name" value="Protein STRICTOSIDINE SYNTHASE-LIKE 13"/>
    <property type="match status" value="1"/>
</dbReference>
<proteinExistence type="inferred from homology"/>
<evidence type="ECO:0000256" key="4">
    <source>
        <dbReference type="ARBA" id="ARBA00022729"/>
    </source>
</evidence>
<reference evidence="7" key="1">
    <citation type="submission" date="2020-02" db="EMBL/GenBank/DDBJ databases">
        <authorList>
            <person name="Scholz U."/>
            <person name="Mascher M."/>
            <person name="Fiebig A."/>
        </authorList>
    </citation>
    <scope>NUCLEOTIDE SEQUENCE</scope>
</reference>
<dbReference type="Gene3D" id="2.120.10.30">
    <property type="entry name" value="TolB, C-terminal domain"/>
    <property type="match status" value="1"/>
</dbReference>
<name>A0A7I8KQA6_SPIIN</name>
<accession>A0A7I8KQA6</accession>
<dbReference type="Pfam" id="PF03088">
    <property type="entry name" value="Str_synth"/>
    <property type="match status" value="1"/>
</dbReference>
<protein>
    <recommendedName>
        <fullName evidence="6">Strictosidine synthase conserved region domain-containing protein</fullName>
    </recommendedName>
</protein>
<dbReference type="PANTHER" id="PTHR10426">
    <property type="entry name" value="STRICTOSIDINE SYNTHASE-RELATED"/>
    <property type="match status" value="1"/>
</dbReference>
<dbReference type="InterPro" id="IPR011042">
    <property type="entry name" value="6-blade_b-propeller_TolB-like"/>
</dbReference>
<sequence length="416" mass="45960">MGILGEDGGLQRPALFFFLLAAGLVFLDPLRLGPLGQHEFRPVKHDIAPYAEVMTGWRGDREGRLRAGRREFAGEVFGPESMEFDLDGRGPYTGLADGRVVRWMGDAAGWETFALVTGNWSEEECGSGEASTTRKQHGKEELCGRPLGMRFDRKTGELYIADAYHGLMVVGRGGGVATPLATHAQGKRILFANDLDVHRNGSVYFTDTSARYTRRNHFLILLEGEATGRLLRYDPPTRTTHVLLTGLAFANGVQLSEDQTFLLFAETTNCRVMRYWLAGPAAGKVEVFANLPGYPDNVRGNGKGGFWVAIDCCRTPTADFLSRNPWLRSVYFRLPLRLSFLAKLVGMKMYTVLTLLGGDGATLEVLQDRHGKVAKLVSEVREVDGKLWLGTVAHNHIVTLPYPPPTLTKGEEDEES</sequence>
<dbReference type="InterPro" id="IPR018119">
    <property type="entry name" value="Strictosidine_synth_cons-reg"/>
</dbReference>
<comment type="similarity">
    <text evidence="2">Belongs to the strictosidine synthase family.</text>
</comment>
<evidence type="ECO:0000256" key="3">
    <source>
        <dbReference type="ARBA" id="ARBA00022554"/>
    </source>
</evidence>
<keyword evidence="5" id="KW-0325">Glycoprotein</keyword>
<evidence type="ECO:0000259" key="6">
    <source>
        <dbReference type="Pfam" id="PF03088"/>
    </source>
</evidence>
<evidence type="ECO:0000256" key="1">
    <source>
        <dbReference type="ARBA" id="ARBA00004116"/>
    </source>
</evidence>
<keyword evidence="4" id="KW-0732">Signal</keyword>
<evidence type="ECO:0000313" key="7">
    <source>
        <dbReference type="EMBL" id="CAA7399135.1"/>
    </source>
</evidence>
<dbReference type="GO" id="GO:0016787">
    <property type="term" value="F:hydrolase activity"/>
    <property type="evidence" value="ECO:0007669"/>
    <property type="project" value="TreeGrafter"/>
</dbReference>
<dbReference type="Pfam" id="PF20067">
    <property type="entry name" value="SSL_N"/>
    <property type="match status" value="1"/>
</dbReference>
<keyword evidence="3" id="KW-0926">Vacuole</keyword>
<evidence type="ECO:0000256" key="5">
    <source>
        <dbReference type="ARBA" id="ARBA00023180"/>
    </source>
</evidence>
<dbReference type="OrthoDB" id="5307922at2759"/>
<dbReference type="GO" id="GO:0012505">
    <property type="term" value="C:endomembrane system"/>
    <property type="evidence" value="ECO:0007669"/>
    <property type="project" value="TreeGrafter"/>
</dbReference>
<organism evidence="7 8">
    <name type="scientific">Spirodela intermedia</name>
    <name type="common">Intermediate duckweed</name>
    <dbReference type="NCBI Taxonomy" id="51605"/>
    <lineage>
        <taxon>Eukaryota</taxon>
        <taxon>Viridiplantae</taxon>
        <taxon>Streptophyta</taxon>
        <taxon>Embryophyta</taxon>
        <taxon>Tracheophyta</taxon>
        <taxon>Spermatophyta</taxon>
        <taxon>Magnoliopsida</taxon>
        <taxon>Liliopsida</taxon>
        <taxon>Araceae</taxon>
        <taxon>Lemnoideae</taxon>
        <taxon>Spirodela</taxon>
    </lineage>
</organism>
<dbReference type="AlphaFoldDB" id="A0A7I8KQA6"/>
<dbReference type="GO" id="GO:0005773">
    <property type="term" value="C:vacuole"/>
    <property type="evidence" value="ECO:0007669"/>
    <property type="project" value="UniProtKB-SubCell"/>
</dbReference>
<dbReference type="EMBL" id="LR746270">
    <property type="protein sequence ID" value="CAA7399135.1"/>
    <property type="molecule type" value="Genomic_DNA"/>
</dbReference>
<dbReference type="PANTHER" id="PTHR10426:SF21">
    <property type="entry name" value="PROTEIN STRICTOSIDINE SYNTHASE-LIKE 13"/>
    <property type="match status" value="1"/>
</dbReference>
<evidence type="ECO:0000313" key="8">
    <source>
        <dbReference type="Proteomes" id="UP000663760"/>
    </source>
</evidence>
<keyword evidence="8" id="KW-1185">Reference proteome</keyword>
<dbReference type="SUPFAM" id="SSF63829">
    <property type="entry name" value="Calcium-dependent phosphotriesterase"/>
    <property type="match status" value="1"/>
</dbReference>
<comment type="subcellular location">
    <subcellularLocation>
        <location evidence="1">Vacuole</location>
    </subcellularLocation>
</comment>
<dbReference type="Proteomes" id="UP000663760">
    <property type="component" value="Chromosome 7"/>
</dbReference>
<gene>
    <name evidence="7" type="ORF">SI8410_07009805</name>
</gene>
<evidence type="ECO:0000256" key="2">
    <source>
        <dbReference type="ARBA" id="ARBA00009191"/>
    </source>
</evidence>